<keyword evidence="9" id="KW-1185">Reference proteome</keyword>
<evidence type="ECO:0000256" key="1">
    <source>
        <dbReference type="ARBA" id="ARBA00005500"/>
    </source>
</evidence>
<comment type="subcellular location">
    <subcellularLocation>
        <location evidence="6">Membrane</location>
        <topology evidence="6">Single-pass membrane protein</topology>
    </subcellularLocation>
    <subcellularLocation>
        <location evidence="6">Endoplasmic reticulum membrane</location>
        <topology evidence="6">Single-pass membrane protein</topology>
    </subcellularLocation>
</comment>
<keyword evidence="5 6" id="KW-0472">Membrane</keyword>
<comment type="similarity">
    <text evidence="1 6">Belongs to the RAMP4 family.</text>
</comment>
<evidence type="ECO:0000256" key="5">
    <source>
        <dbReference type="ARBA" id="ARBA00023136"/>
    </source>
</evidence>
<comment type="function">
    <text evidence="6">Interacts with target proteins during translocation into the lumen of the endoplasmic reticulum. Protects unfolded target proteins against degradation and facilitate correct glycosylation.</text>
</comment>
<keyword evidence="3 6" id="KW-0256">Endoplasmic reticulum</keyword>
<feature type="transmembrane region" description="Helical" evidence="6">
    <location>
        <begin position="43"/>
        <end position="68"/>
    </location>
</feature>
<dbReference type="Proteomes" id="UP000076727">
    <property type="component" value="Unassembled WGS sequence"/>
</dbReference>
<reference evidence="8 9" key="1">
    <citation type="journal article" date="2016" name="Mol. Biol. Evol.">
        <title>Comparative Genomics of Early-Diverging Mushroom-Forming Fungi Provides Insights into the Origins of Lignocellulose Decay Capabilities.</title>
        <authorList>
            <person name="Nagy L.G."/>
            <person name="Riley R."/>
            <person name="Tritt A."/>
            <person name="Adam C."/>
            <person name="Daum C."/>
            <person name="Floudas D."/>
            <person name="Sun H."/>
            <person name="Yadav J.S."/>
            <person name="Pangilinan J."/>
            <person name="Larsson K.H."/>
            <person name="Matsuura K."/>
            <person name="Barry K."/>
            <person name="Labutti K."/>
            <person name="Kuo R."/>
            <person name="Ohm R.A."/>
            <person name="Bhattacharya S.S."/>
            <person name="Shirouzu T."/>
            <person name="Yoshinaga Y."/>
            <person name="Martin F.M."/>
            <person name="Grigoriev I.V."/>
            <person name="Hibbett D.S."/>
        </authorList>
    </citation>
    <scope>NUCLEOTIDE SEQUENCE [LARGE SCALE GENOMIC DNA]</scope>
    <source>
        <strain evidence="8 9">L-15889</strain>
    </source>
</reference>
<evidence type="ECO:0000256" key="4">
    <source>
        <dbReference type="ARBA" id="ARBA00022989"/>
    </source>
</evidence>
<evidence type="ECO:0000256" key="7">
    <source>
        <dbReference type="SAM" id="MobiDB-lite"/>
    </source>
</evidence>
<dbReference type="Pfam" id="PF06624">
    <property type="entry name" value="RAMP4"/>
    <property type="match status" value="1"/>
</dbReference>
<gene>
    <name evidence="8" type="ORF">DAEQUDRAFT_808922</name>
</gene>
<dbReference type="InterPro" id="IPR010580">
    <property type="entry name" value="ER_stress-assoc"/>
</dbReference>
<sequence>MSPGQPTEFEMRRRNAQFAEKARAGKNPTKPSRQEQLAKRSPVGMWALGIVCFVVMGGIVLELIRLVFL</sequence>
<evidence type="ECO:0000313" key="9">
    <source>
        <dbReference type="Proteomes" id="UP000076727"/>
    </source>
</evidence>
<evidence type="ECO:0000256" key="3">
    <source>
        <dbReference type="ARBA" id="ARBA00022824"/>
    </source>
</evidence>
<dbReference type="GO" id="GO:0005789">
    <property type="term" value="C:endoplasmic reticulum membrane"/>
    <property type="evidence" value="ECO:0007669"/>
    <property type="project" value="UniProtKB-SubCell"/>
</dbReference>
<evidence type="ECO:0000256" key="6">
    <source>
        <dbReference type="RuleBase" id="RU364120"/>
    </source>
</evidence>
<dbReference type="OrthoDB" id="16679at2759"/>
<proteinExistence type="inferred from homology"/>
<keyword evidence="4 6" id="KW-1133">Transmembrane helix</keyword>
<organism evidence="8 9">
    <name type="scientific">Daedalea quercina L-15889</name>
    <dbReference type="NCBI Taxonomy" id="1314783"/>
    <lineage>
        <taxon>Eukaryota</taxon>
        <taxon>Fungi</taxon>
        <taxon>Dikarya</taxon>
        <taxon>Basidiomycota</taxon>
        <taxon>Agaricomycotina</taxon>
        <taxon>Agaricomycetes</taxon>
        <taxon>Polyporales</taxon>
        <taxon>Fomitopsis</taxon>
    </lineage>
</organism>
<accession>A0A165T5V5</accession>
<feature type="region of interest" description="Disordered" evidence="7">
    <location>
        <begin position="1"/>
        <end position="38"/>
    </location>
</feature>
<name>A0A165T5V5_9APHY</name>
<dbReference type="AlphaFoldDB" id="A0A165T5V5"/>
<evidence type="ECO:0000313" key="8">
    <source>
        <dbReference type="EMBL" id="KZT72971.1"/>
    </source>
</evidence>
<evidence type="ECO:0000256" key="2">
    <source>
        <dbReference type="ARBA" id="ARBA00022692"/>
    </source>
</evidence>
<dbReference type="EMBL" id="KV429039">
    <property type="protein sequence ID" value="KZT72971.1"/>
    <property type="molecule type" value="Genomic_DNA"/>
</dbReference>
<keyword evidence="2 6" id="KW-0812">Transmembrane</keyword>
<protein>
    <recommendedName>
        <fullName evidence="6">Stress-associated endoplasmic reticulum protein</fullName>
    </recommendedName>
</protein>